<evidence type="ECO:0000256" key="5">
    <source>
        <dbReference type="ARBA" id="ARBA00023040"/>
    </source>
</evidence>
<feature type="domain" description="G-protein coupled receptors family 1 profile" evidence="11">
    <location>
        <begin position="51"/>
        <end position="270"/>
    </location>
</feature>
<feature type="transmembrane region" description="Helical" evidence="10">
    <location>
        <begin position="102"/>
        <end position="122"/>
    </location>
</feature>
<evidence type="ECO:0000256" key="8">
    <source>
        <dbReference type="ARBA" id="ARBA00023224"/>
    </source>
</evidence>
<dbReference type="Proteomes" id="UP000014500">
    <property type="component" value="Unassembled WGS sequence"/>
</dbReference>
<proteinExistence type="inferred from homology"/>
<keyword evidence="7 9" id="KW-0675">Receptor</keyword>
<keyword evidence="6 10" id="KW-0472">Membrane</keyword>
<dbReference type="HOGENOM" id="CLU_1032805_0_0_1"/>
<comment type="similarity">
    <text evidence="2 9">Belongs to the G-protein coupled receptor 1 family.</text>
</comment>
<name>T1J3D6_STRMM</name>
<evidence type="ECO:0000256" key="10">
    <source>
        <dbReference type="SAM" id="Phobius"/>
    </source>
</evidence>
<dbReference type="STRING" id="126957.T1J3D6"/>
<keyword evidence="5 9" id="KW-0297">G-protein coupled receptor</keyword>
<keyword evidence="3 9" id="KW-0812">Transmembrane</keyword>
<dbReference type="PhylomeDB" id="T1J3D6"/>
<comment type="subcellular location">
    <subcellularLocation>
        <location evidence="1">Membrane</location>
        <topology evidence="1">Multi-pass membrane protein</topology>
    </subcellularLocation>
</comment>
<dbReference type="GO" id="GO:0004930">
    <property type="term" value="F:G protein-coupled receptor activity"/>
    <property type="evidence" value="ECO:0007669"/>
    <property type="project" value="UniProtKB-KW"/>
</dbReference>
<evidence type="ECO:0000256" key="2">
    <source>
        <dbReference type="ARBA" id="ARBA00010663"/>
    </source>
</evidence>
<protein>
    <recommendedName>
        <fullName evidence="11">G-protein coupled receptors family 1 profile domain-containing protein</fullName>
    </recommendedName>
</protein>
<dbReference type="PANTHER" id="PTHR45695:SF9">
    <property type="entry name" value="LEUCOKININ RECEPTOR"/>
    <property type="match status" value="1"/>
</dbReference>
<dbReference type="Gene3D" id="1.20.1070.10">
    <property type="entry name" value="Rhodopsin 7-helix transmembrane proteins"/>
    <property type="match status" value="1"/>
</dbReference>
<dbReference type="PROSITE" id="PS50262">
    <property type="entry name" value="G_PROTEIN_RECEP_F1_2"/>
    <property type="match status" value="1"/>
</dbReference>
<dbReference type="PANTHER" id="PTHR45695">
    <property type="entry name" value="LEUCOKININ RECEPTOR-RELATED"/>
    <property type="match status" value="1"/>
</dbReference>
<accession>T1J3D6</accession>
<dbReference type="Pfam" id="PF00001">
    <property type="entry name" value="7tm_1"/>
    <property type="match status" value="1"/>
</dbReference>
<evidence type="ECO:0000313" key="13">
    <source>
        <dbReference type="Proteomes" id="UP000014500"/>
    </source>
</evidence>
<dbReference type="SUPFAM" id="SSF81321">
    <property type="entry name" value="Family A G protein-coupled receptor-like"/>
    <property type="match status" value="1"/>
</dbReference>
<feature type="transmembrane region" description="Helical" evidence="10">
    <location>
        <begin position="161"/>
        <end position="187"/>
    </location>
</feature>
<dbReference type="PRINTS" id="PR00237">
    <property type="entry name" value="GPCRRHODOPSN"/>
</dbReference>
<evidence type="ECO:0000256" key="4">
    <source>
        <dbReference type="ARBA" id="ARBA00022989"/>
    </source>
</evidence>
<evidence type="ECO:0000256" key="1">
    <source>
        <dbReference type="ARBA" id="ARBA00004141"/>
    </source>
</evidence>
<keyword evidence="13" id="KW-1185">Reference proteome</keyword>
<keyword evidence="4 10" id="KW-1133">Transmembrane helix</keyword>
<reference evidence="13" key="1">
    <citation type="submission" date="2011-05" db="EMBL/GenBank/DDBJ databases">
        <authorList>
            <person name="Richards S.R."/>
            <person name="Qu J."/>
            <person name="Jiang H."/>
            <person name="Jhangiani S.N."/>
            <person name="Agravi P."/>
            <person name="Goodspeed R."/>
            <person name="Gross S."/>
            <person name="Mandapat C."/>
            <person name="Jackson L."/>
            <person name="Mathew T."/>
            <person name="Pu L."/>
            <person name="Thornton R."/>
            <person name="Saada N."/>
            <person name="Wilczek-Boney K.B."/>
            <person name="Lee S."/>
            <person name="Kovar C."/>
            <person name="Wu Y."/>
            <person name="Scherer S.E."/>
            <person name="Worley K.C."/>
            <person name="Muzny D.M."/>
            <person name="Gibbs R."/>
        </authorList>
    </citation>
    <scope>NUCLEOTIDE SEQUENCE</scope>
    <source>
        <strain evidence="13">Brora</strain>
    </source>
</reference>
<dbReference type="PROSITE" id="PS00237">
    <property type="entry name" value="G_PROTEIN_RECEP_F1_1"/>
    <property type="match status" value="1"/>
</dbReference>
<dbReference type="AlphaFoldDB" id="T1J3D6"/>
<sequence length="270" mass="31032">MAERKTISCNNHFLQLLVSKQNKNTVHRSLTNGSFVDELLNRFAKLLSFTWDMGEFLCKFVHYIQSVSAICSVLTLTSMSLERYYAILHPIKAKYICTISQAQKVIAGIWFLSFLLATPTIFMKNYKSYVSKILYAIGREQIHFWCVDHWDNTLWWKIYEIYYLSLLLLIPTIVMGFTYTSICLKVWQVMQQRATMISRNGKNRCLSESYPMAPIGNNTQSPASSLRKKNVCHQSTDENATVKQVPLNLVTAQWAHGIKLALPNALDLVT</sequence>
<dbReference type="InterPro" id="IPR017452">
    <property type="entry name" value="GPCR_Rhodpsn_7TM"/>
</dbReference>
<keyword evidence="8 9" id="KW-0807">Transducer</keyword>
<evidence type="ECO:0000256" key="3">
    <source>
        <dbReference type="ARBA" id="ARBA00022692"/>
    </source>
</evidence>
<dbReference type="eggNOG" id="KOG3656">
    <property type="taxonomic scope" value="Eukaryota"/>
</dbReference>
<evidence type="ECO:0000256" key="7">
    <source>
        <dbReference type="ARBA" id="ARBA00023170"/>
    </source>
</evidence>
<reference evidence="12" key="2">
    <citation type="submission" date="2015-02" db="UniProtKB">
        <authorList>
            <consortium name="EnsemblMetazoa"/>
        </authorList>
    </citation>
    <scope>IDENTIFICATION</scope>
</reference>
<evidence type="ECO:0000313" key="12">
    <source>
        <dbReference type="EnsemblMetazoa" id="SMAR008100-PA"/>
    </source>
</evidence>
<evidence type="ECO:0000256" key="9">
    <source>
        <dbReference type="RuleBase" id="RU000688"/>
    </source>
</evidence>
<organism evidence="12 13">
    <name type="scientific">Strigamia maritima</name>
    <name type="common">European centipede</name>
    <name type="synonym">Geophilus maritimus</name>
    <dbReference type="NCBI Taxonomy" id="126957"/>
    <lineage>
        <taxon>Eukaryota</taxon>
        <taxon>Metazoa</taxon>
        <taxon>Ecdysozoa</taxon>
        <taxon>Arthropoda</taxon>
        <taxon>Myriapoda</taxon>
        <taxon>Chilopoda</taxon>
        <taxon>Pleurostigmophora</taxon>
        <taxon>Geophilomorpha</taxon>
        <taxon>Linotaeniidae</taxon>
        <taxon>Strigamia</taxon>
    </lineage>
</organism>
<evidence type="ECO:0000256" key="6">
    <source>
        <dbReference type="ARBA" id="ARBA00023136"/>
    </source>
</evidence>
<dbReference type="GO" id="GO:0005886">
    <property type="term" value="C:plasma membrane"/>
    <property type="evidence" value="ECO:0007669"/>
    <property type="project" value="TreeGrafter"/>
</dbReference>
<dbReference type="InterPro" id="IPR000276">
    <property type="entry name" value="GPCR_Rhodpsn"/>
</dbReference>
<dbReference type="EnsemblMetazoa" id="SMAR008100-RA">
    <property type="protein sequence ID" value="SMAR008100-PA"/>
    <property type="gene ID" value="SMAR008100"/>
</dbReference>
<evidence type="ECO:0000259" key="11">
    <source>
        <dbReference type="PROSITE" id="PS50262"/>
    </source>
</evidence>
<dbReference type="EMBL" id="JH431825">
    <property type="status" value="NOT_ANNOTATED_CDS"/>
    <property type="molecule type" value="Genomic_DNA"/>
</dbReference>